<dbReference type="CDD" id="cd16144">
    <property type="entry name" value="ARS_like"/>
    <property type="match status" value="1"/>
</dbReference>
<dbReference type="InterPro" id="IPR000917">
    <property type="entry name" value="Sulfatase_N"/>
</dbReference>
<evidence type="ECO:0000256" key="1">
    <source>
        <dbReference type="ARBA" id="ARBA00001913"/>
    </source>
</evidence>
<comment type="cofactor">
    <cofactor evidence="1">
        <name>Ca(2+)</name>
        <dbReference type="ChEBI" id="CHEBI:29108"/>
    </cofactor>
</comment>
<evidence type="ECO:0000313" key="9">
    <source>
        <dbReference type="EMBL" id="MCW1923402.1"/>
    </source>
</evidence>
<protein>
    <submittedName>
        <fullName evidence="9">Sulfatase</fullName>
    </submittedName>
</protein>
<dbReference type="InterPro" id="IPR024607">
    <property type="entry name" value="Sulfatase_CS"/>
</dbReference>
<evidence type="ECO:0000256" key="3">
    <source>
        <dbReference type="ARBA" id="ARBA00022723"/>
    </source>
</evidence>
<comment type="similarity">
    <text evidence="2">Belongs to the sulfatase family.</text>
</comment>
<evidence type="ECO:0000256" key="2">
    <source>
        <dbReference type="ARBA" id="ARBA00008779"/>
    </source>
</evidence>
<keyword evidence="10" id="KW-1185">Reference proteome</keyword>
<proteinExistence type="inferred from homology"/>
<name>A0ABT3GIS9_9BACT</name>
<dbReference type="SUPFAM" id="SSF53649">
    <property type="entry name" value="Alkaline phosphatase-like"/>
    <property type="match status" value="1"/>
</dbReference>
<keyword evidence="3" id="KW-0479">Metal-binding</keyword>
<dbReference type="InterPro" id="IPR050738">
    <property type="entry name" value="Sulfatase"/>
</dbReference>
<reference evidence="9 10" key="1">
    <citation type="submission" date="2022-10" db="EMBL/GenBank/DDBJ databases">
        <title>Luteolibacter arcticus strain CCTCC AB 2014275, whole genome shotgun sequencing project.</title>
        <authorList>
            <person name="Zhao G."/>
            <person name="Shen L."/>
        </authorList>
    </citation>
    <scope>NUCLEOTIDE SEQUENCE [LARGE SCALE GENOMIC DNA]</scope>
    <source>
        <strain evidence="9 10">CCTCC AB 2014275</strain>
    </source>
</reference>
<dbReference type="Pfam" id="PF00884">
    <property type="entry name" value="Sulfatase"/>
    <property type="match status" value="1"/>
</dbReference>
<dbReference type="PANTHER" id="PTHR42693:SF42">
    <property type="entry name" value="ARYLSULFATASE G"/>
    <property type="match status" value="1"/>
</dbReference>
<organism evidence="9 10">
    <name type="scientific">Luteolibacter arcticus</name>
    <dbReference type="NCBI Taxonomy" id="1581411"/>
    <lineage>
        <taxon>Bacteria</taxon>
        <taxon>Pseudomonadati</taxon>
        <taxon>Verrucomicrobiota</taxon>
        <taxon>Verrucomicrobiia</taxon>
        <taxon>Verrucomicrobiales</taxon>
        <taxon>Verrucomicrobiaceae</taxon>
        <taxon>Luteolibacter</taxon>
    </lineage>
</organism>
<sequence length="494" mass="54440">MNDRKQIHLVVNRLAVRHLAGMKTLRNLVIAAAFLVPAAAKDPRPNIIVLLADDLGWHDLACTGHGQHRTPNLDRLAAAGMQFTDANAAAPICSASRAALLTGRSPARLKYEFVPKFETGRQKGPWPLVTPDYPTELPSDTPTVGNALKAAGYATAFAGKWHLNRHQGRYLGWRPGHGPESFGFDHCIDDLGAHPYSYGGKTPPPVDGDSFPADRLTDGAVGFLRRDHDRPFLLWMSYYQVHDPFHSRCADRIAWHQARLPVGADPKRARYAAMVETLDHEVGRLLDAIDATGKAKDTLVIFTSDNGGHPEVSANGPLRGSKWNLYQGGLRVPWLVRWPAVVKAGSRCADPVIGSDLAATLLAAAGIDPAQATDGRSFLPQLEGRAPESTSLDRELVWHFPFYQPETGFEKAKRDIGVNDFAVSQTRPQSALRQGRWKLVHHYEGSRDELFDLAADPSEQKDLSRQEPQRAAAMRERLFSQLSDAGARMPRPRP</sequence>
<keyword evidence="5" id="KW-0378">Hydrolase</keyword>
<comment type="caution">
    <text evidence="9">The sequence shown here is derived from an EMBL/GenBank/DDBJ whole genome shotgun (WGS) entry which is preliminary data.</text>
</comment>
<dbReference type="Gene3D" id="3.40.720.10">
    <property type="entry name" value="Alkaline Phosphatase, subunit A"/>
    <property type="match status" value="1"/>
</dbReference>
<evidence type="ECO:0000256" key="6">
    <source>
        <dbReference type="ARBA" id="ARBA00022837"/>
    </source>
</evidence>
<feature type="compositionally biased region" description="Basic and acidic residues" evidence="7">
    <location>
        <begin position="458"/>
        <end position="478"/>
    </location>
</feature>
<dbReference type="InterPro" id="IPR017850">
    <property type="entry name" value="Alkaline_phosphatase_core_sf"/>
</dbReference>
<dbReference type="EMBL" id="JAPDDT010000004">
    <property type="protein sequence ID" value="MCW1923402.1"/>
    <property type="molecule type" value="Genomic_DNA"/>
</dbReference>
<feature type="region of interest" description="Disordered" evidence="7">
    <location>
        <begin position="455"/>
        <end position="494"/>
    </location>
</feature>
<dbReference type="Proteomes" id="UP001320876">
    <property type="component" value="Unassembled WGS sequence"/>
</dbReference>
<evidence type="ECO:0000256" key="4">
    <source>
        <dbReference type="ARBA" id="ARBA00022729"/>
    </source>
</evidence>
<evidence type="ECO:0000259" key="8">
    <source>
        <dbReference type="Pfam" id="PF00884"/>
    </source>
</evidence>
<accession>A0ABT3GIS9</accession>
<keyword evidence="6" id="KW-0106">Calcium</keyword>
<feature type="domain" description="Sulfatase N-terminal" evidence="8">
    <location>
        <begin position="45"/>
        <end position="367"/>
    </location>
</feature>
<evidence type="ECO:0000256" key="7">
    <source>
        <dbReference type="SAM" id="MobiDB-lite"/>
    </source>
</evidence>
<dbReference type="Gene3D" id="3.30.1120.10">
    <property type="match status" value="1"/>
</dbReference>
<dbReference type="PROSITE" id="PS00149">
    <property type="entry name" value="SULFATASE_2"/>
    <property type="match status" value="1"/>
</dbReference>
<evidence type="ECO:0000313" key="10">
    <source>
        <dbReference type="Proteomes" id="UP001320876"/>
    </source>
</evidence>
<dbReference type="RefSeq" id="WP_264487507.1">
    <property type="nucleotide sequence ID" value="NZ_JAPDDT010000004.1"/>
</dbReference>
<evidence type="ECO:0000256" key="5">
    <source>
        <dbReference type="ARBA" id="ARBA00022801"/>
    </source>
</evidence>
<keyword evidence="4" id="KW-0732">Signal</keyword>
<dbReference type="PANTHER" id="PTHR42693">
    <property type="entry name" value="ARYLSULFATASE FAMILY MEMBER"/>
    <property type="match status" value="1"/>
</dbReference>
<gene>
    <name evidence="9" type="ORF">OKA05_12625</name>
</gene>